<evidence type="ECO:0000259" key="5">
    <source>
        <dbReference type="SMART" id="SM00645"/>
    </source>
</evidence>
<dbReference type="PRINTS" id="PR00705">
    <property type="entry name" value="PAPAIN"/>
</dbReference>
<evidence type="ECO:0000313" key="8">
    <source>
        <dbReference type="Proteomes" id="UP001162131"/>
    </source>
</evidence>
<organism evidence="7 8">
    <name type="scientific">Blepharisma stoltei</name>
    <dbReference type="NCBI Taxonomy" id="1481888"/>
    <lineage>
        <taxon>Eukaryota</taxon>
        <taxon>Sar</taxon>
        <taxon>Alveolata</taxon>
        <taxon>Ciliophora</taxon>
        <taxon>Postciliodesmatophora</taxon>
        <taxon>Heterotrichea</taxon>
        <taxon>Heterotrichida</taxon>
        <taxon>Blepharismidae</taxon>
        <taxon>Blepharisma</taxon>
    </lineage>
</organism>
<protein>
    <submittedName>
        <fullName evidence="7">Uncharacterized protein</fullName>
    </submittedName>
</protein>
<dbReference type="InterPro" id="IPR013128">
    <property type="entry name" value="Peptidase_C1A"/>
</dbReference>
<feature type="domain" description="Peptidase C1A papain C-terminal" evidence="5">
    <location>
        <begin position="141"/>
        <end position="355"/>
    </location>
</feature>
<dbReference type="Proteomes" id="UP001162131">
    <property type="component" value="Unassembled WGS sequence"/>
</dbReference>
<name>A0AAU9J2I2_9CILI</name>
<evidence type="ECO:0000313" key="7">
    <source>
        <dbReference type="EMBL" id="CAG9319526.1"/>
    </source>
</evidence>
<sequence>MESLYFDSSKSNNKKKALYAALAVIGVVCIVGAIALATSGPSSLALQQFQLEEQEFQEFMSLYNKEYSTPEEYVHRFQVFRDNAAYIRIHNSLGEDWTLGVNEFADLSFNEFGSIYLTSKVPKSALKATTTPKAVPSDLKIYPSWDWRQWGKVTSVKNQGQCGSCWAFSATGAVESLWAISNHTLIDLSEQELVDCSFSFGNSGCQGGWMNNAFEFIQQNGLTSESNYPYTATNNTCNYTLAAQSNITRIDGYQIPVSNSSVWLEISLLTNPVSVAVQADQKVWQLYKGGVVTKNCGTDLDHGVLVVGYNSVVKKPYYIVKNSWGTQWGEQGYIRIGIEDGVGVCGIQMYPSYPFYLNPYNATKA</sequence>
<keyword evidence="8" id="KW-1185">Reference proteome</keyword>
<dbReference type="InterPro" id="IPR000668">
    <property type="entry name" value="Peptidase_C1A_C"/>
</dbReference>
<dbReference type="GO" id="GO:0008234">
    <property type="term" value="F:cysteine-type peptidase activity"/>
    <property type="evidence" value="ECO:0007669"/>
    <property type="project" value="InterPro"/>
</dbReference>
<dbReference type="InterPro" id="IPR025660">
    <property type="entry name" value="Pept_his_AS"/>
</dbReference>
<dbReference type="InterPro" id="IPR013201">
    <property type="entry name" value="Prot_inhib_I29"/>
</dbReference>
<dbReference type="PROSITE" id="PS00639">
    <property type="entry name" value="THIOL_PROTEASE_HIS"/>
    <property type="match status" value="1"/>
</dbReference>
<dbReference type="FunFam" id="3.90.70.10:FF:000332">
    <property type="entry name" value="Cathepsin L1"/>
    <property type="match status" value="1"/>
</dbReference>
<dbReference type="CDD" id="cd02248">
    <property type="entry name" value="Peptidase_C1A"/>
    <property type="match status" value="1"/>
</dbReference>
<dbReference type="EMBL" id="CAJZBQ010000023">
    <property type="protein sequence ID" value="CAG9319526.1"/>
    <property type="molecule type" value="Genomic_DNA"/>
</dbReference>
<dbReference type="Gene3D" id="3.90.70.10">
    <property type="entry name" value="Cysteine proteinases"/>
    <property type="match status" value="1"/>
</dbReference>
<keyword evidence="2" id="KW-0865">Zymogen</keyword>
<dbReference type="InterPro" id="IPR000169">
    <property type="entry name" value="Pept_cys_AS"/>
</dbReference>
<dbReference type="SMART" id="SM00848">
    <property type="entry name" value="Inhibitor_I29"/>
    <property type="match status" value="1"/>
</dbReference>
<evidence type="ECO:0000256" key="1">
    <source>
        <dbReference type="ARBA" id="ARBA00008455"/>
    </source>
</evidence>
<dbReference type="SUPFAM" id="SSF54001">
    <property type="entry name" value="Cysteine proteinases"/>
    <property type="match status" value="1"/>
</dbReference>
<feature type="transmembrane region" description="Helical" evidence="4">
    <location>
        <begin position="17"/>
        <end position="37"/>
    </location>
</feature>
<evidence type="ECO:0000256" key="2">
    <source>
        <dbReference type="ARBA" id="ARBA00023145"/>
    </source>
</evidence>
<keyword evidence="4" id="KW-1133">Transmembrane helix</keyword>
<dbReference type="AlphaFoldDB" id="A0AAU9J2I2"/>
<dbReference type="Pfam" id="PF00112">
    <property type="entry name" value="Peptidase_C1"/>
    <property type="match status" value="1"/>
</dbReference>
<comment type="caution">
    <text evidence="7">The sequence shown here is derived from an EMBL/GenBank/DDBJ whole genome shotgun (WGS) entry which is preliminary data.</text>
</comment>
<feature type="domain" description="Cathepsin propeptide inhibitor" evidence="6">
    <location>
        <begin position="56"/>
        <end position="112"/>
    </location>
</feature>
<keyword evidence="4" id="KW-0472">Membrane</keyword>
<dbReference type="PROSITE" id="PS00139">
    <property type="entry name" value="THIOL_PROTEASE_CYS"/>
    <property type="match status" value="1"/>
</dbReference>
<accession>A0AAU9J2I2</accession>
<dbReference type="InterPro" id="IPR038765">
    <property type="entry name" value="Papain-like_cys_pep_sf"/>
</dbReference>
<dbReference type="SMART" id="SM00645">
    <property type="entry name" value="Pept_C1"/>
    <property type="match status" value="1"/>
</dbReference>
<comment type="similarity">
    <text evidence="1">Belongs to the peptidase C1 family.</text>
</comment>
<evidence type="ECO:0000256" key="4">
    <source>
        <dbReference type="SAM" id="Phobius"/>
    </source>
</evidence>
<keyword evidence="4" id="KW-0812">Transmembrane</keyword>
<proteinExistence type="inferred from homology"/>
<dbReference type="GO" id="GO:0006508">
    <property type="term" value="P:proteolysis"/>
    <property type="evidence" value="ECO:0007669"/>
    <property type="project" value="InterPro"/>
</dbReference>
<dbReference type="PANTHER" id="PTHR12411">
    <property type="entry name" value="CYSTEINE PROTEASE FAMILY C1-RELATED"/>
    <property type="match status" value="1"/>
</dbReference>
<evidence type="ECO:0000259" key="6">
    <source>
        <dbReference type="SMART" id="SM00848"/>
    </source>
</evidence>
<gene>
    <name evidence="7" type="ORF">BSTOLATCC_MIC24077</name>
</gene>
<dbReference type="Pfam" id="PF08246">
    <property type="entry name" value="Inhibitor_I29"/>
    <property type="match status" value="1"/>
</dbReference>
<dbReference type="InterPro" id="IPR039417">
    <property type="entry name" value="Peptidase_C1A_papain-like"/>
</dbReference>
<keyword evidence="3" id="KW-1015">Disulfide bond</keyword>
<evidence type="ECO:0000256" key="3">
    <source>
        <dbReference type="ARBA" id="ARBA00023157"/>
    </source>
</evidence>
<reference evidence="7" key="1">
    <citation type="submission" date="2021-09" db="EMBL/GenBank/DDBJ databases">
        <authorList>
            <consortium name="AG Swart"/>
            <person name="Singh M."/>
            <person name="Singh A."/>
            <person name="Seah K."/>
            <person name="Emmerich C."/>
        </authorList>
    </citation>
    <scope>NUCLEOTIDE SEQUENCE</scope>
    <source>
        <strain evidence="7">ATCC30299</strain>
    </source>
</reference>